<dbReference type="EMBL" id="CAMXCT010001867">
    <property type="protein sequence ID" value="CAI3993718.1"/>
    <property type="molecule type" value="Genomic_DNA"/>
</dbReference>
<keyword evidence="4" id="KW-1185">Reference proteome</keyword>
<sequence>MGDPLEKVYIFFGFKVRVKQVLDVSVLKKIDQNSLYFVPWPAGVSSFEDELSRIAEELPLSIRVTISDWYFISIEEGISLWQDFLLSLKRSHAKKIRRYCKKPHKFHYTVTLEKTQSLVPNELLACYDFLCQTMRHNGDTHFYTKDSFVSHLNSLEEILVARHCDGRILGFYSGAVIGHDHSPSFRSYGVYHNLFIEHVKCGLQGGDKMIDLGNAGDFFKHELGAKAFRLAFSLRGPGSLRGGLALTAWAAQSWIQVLRLQEWPVLLQIFVLGLVVLVLWTQIQRWLPFVRL</sequence>
<reference evidence="2" key="1">
    <citation type="submission" date="2022-10" db="EMBL/GenBank/DDBJ databases">
        <authorList>
            <person name="Chen Y."/>
            <person name="Dougan E. K."/>
            <person name="Chan C."/>
            <person name="Rhodes N."/>
            <person name="Thang M."/>
        </authorList>
    </citation>
    <scope>NUCLEOTIDE SEQUENCE</scope>
</reference>
<dbReference type="EMBL" id="CAMXCT030001867">
    <property type="protein sequence ID" value="CAL4781030.1"/>
    <property type="molecule type" value="Genomic_DNA"/>
</dbReference>
<dbReference type="AlphaFoldDB" id="A0A9P1CMR6"/>
<protein>
    <submittedName>
        <fullName evidence="2">Uncharacterized protein</fullName>
    </submittedName>
</protein>
<organism evidence="2">
    <name type="scientific">Cladocopium goreaui</name>
    <dbReference type="NCBI Taxonomy" id="2562237"/>
    <lineage>
        <taxon>Eukaryota</taxon>
        <taxon>Sar</taxon>
        <taxon>Alveolata</taxon>
        <taxon>Dinophyceae</taxon>
        <taxon>Suessiales</taxon>
        <taxon>Symbiodiniaceae</taxon>
        <taxon>Cladocopium</taxon>
    </lineage>
</organism>
<dbReference type="EMBL" id="CAMXCT020001867">
    <property type="protein sequence ID" value="CAL1147093.1"/>
    <property type="molecule type" value="Genomic_DNA"/>
</dbReference>
<evidence type="ECO:0000313" key="2">
    <source>
        <dbReference type="EMBL" id="CAI3993718.1"/>
    </source>
</evidence>
<name>A0A9P1CMR6_9DINO</name>
<comment type="caution">
    <text evidence="2">The sequence shown here is derived from an EMBL/GenBank/DDBJ whole genome shotgun (WGS) entry which is preliminary data.</text>
</comment>
<evidence type="ECO:0000313" key="4">
    <source>
        <dbReference type="Proteomes" id="UP001152797"/>
    </source>
</evidence>
<evidence type="ECO:0000313" key="3">
    <source>
        <dbReference type="EMBL" id="CAL1147093.1"/>
    </source>
</evidence>
<accession>A0A9P1CMR6</accession>
<keyword evidence="1" id="KW-0812">Transmembrane</keyword>
<dbReference type="Proteomes" id="UP001152797">
    <property type="component" value="Unassembled WGS sequence"/>
</dbReference>
<gene>
    <name evidence="2" type="ORF">C1SCF055_LOCUS20440</name>
</gene>
<dbReference type="OrthoDB" id="407488at2759"/>
<proteinExistence type="predicted"/>
<keyword evidence="1" id="KW-0472">Membrane</keyword>
<dbReference type="InterPro" id="IPR016181">
    <property type="entry name" value="Acyl_CoA_acyltransferase"/>
</dbReference>
<feature type="transmembrane region" description="Helical" evidence="1">
    <location>
        <begin position="263"/>
        <end position="283"/>
    </location>
</feature>
<reference evidence="3" key="2">
    <citation type="submission" date="2024-04" db="EMBL/GenBank/DDBJ databases">
        <authorList>
            <person name="Chen Y."/>
            <person name="Shah S."/>
            <person name="Dougan E. K."/>
            <person name="Thang M."/>
            <person name="Chan C."/>
        </authorList>
    </citation>
    <scope>NUCLEOTIDE SEQUENCE [LARGE SCALE GENOMIC DNA]</scope>
</reference>
<evidence type="ECO:0000256" key="1">
    <source>
        <dbReference type="SAM" id="Phobius"/>
    </source>
</evidence>
<dbReference type="SUPFAM" id="SSF55729">
    <property type="entry name" value="Acyl-CoA N-acyltransferases (Nat)"/>
    <property type="match status" value="1"/>
</dbReference>
<keyword evidence="1" id="KW-1133">Transmembrane helix</keyword>